<proteinExistence type="predicted"/>
<dbReference type="Gene3D" id="3.90.550.10">
    <property type="entry name" value="Spore Coat Polysaccharide Biosynthesis Protein SpsA, Chain A"/>
    <property type="match status" value="1"/>
</dbReference>
<dbReference type="SUPFAM" id="SSF53448">
    <property type="entry name" value="Nucleotide-diphospho-sugar transferases"/>
    <property type="match status" value="1"/>
</dbReference>
<dbReference type="SUPFAM" id="SSF51161">
    <property type="entry name" value="Trimeric LpxA-like enzymes"/>
    <property type="match status" value="1"/>
</dbReference>
<dbReference type="CDD" id="cd04181">
    <property type="entry name" value="NTP_transferase"/>
    <property type="match status" value="1"/>
</dbReference>
<dbReference type="Pfam" id="PF00483">
    <property type="entry name" value="NTP_transferase"/>
    <property type="match status" value="1"/>
</dbReference>
<accession>A0A6J6MI01</accession>
<dbReference type="AlphaFoldDB" id="A0A6J6MI01"/>
<name>A0A6J6MI01_9ZZZZ</name>
<dbReference type="InterPro" id="IPR005835">
    <property type="entry name" value="NTP_transferase_dom"/>
</dbReference>
<dbReference type="InterPro" id="IPR050486">
    <property type="entry name" value="Mannose-1P_guanyltransferase"/>
</dbReference>
<dbReference type="InterPro" id="IPR011004">
    <property type="entry name" value="Trimer_LpxA-like_sf"/>
</dbReference>
<reference evidence="2" key="1">
    <citation type="submission" date="2020-05" db="EMBL/GenBank/DDBJ databases">
        <authorList>
            <person name="Chiriac C."/>
            <person name="Salcher M."/>
            <person name="Ghai R."/>
            <person name="Kavagutti S V."/>
        </authorList>
    </citation>
    <scope>NUCLEOTIDE SEQUENCE</scope>
</reference>
<protein>
    <submittedName>
        <fullName evidence="2">Unannotated protein</fullName>
    </submittedName>
</protein>
<evidence type="ECO:0000313" key="2">
    <source>
        <dbReference type="EMBL" id="CAB4673069.1"/>
    </source>
</evidence>
<gene>
    <name evidence="2" type="ORF">UFOPK2254_01369</name>
</gene>
<sequence>MTQAILLVGGMGTRLMPLTRNVPKPMLPLAGLPVTEHQLAMAKRAGITSIVLATSYLSEVFLPYFGDGARWGMKIQYAVEKQPLGTGGAIRNAAQMLETNESIVIFNGDILSSHDLSAQIAFHESKSADVTLHLTHVEDARAFGCVPIDSEGRVTAFLEKMDKPIANTINAGCYVFHPRVIQDIPAETVVSIEREIFPALVEKGRSIYAVIDDSYWIDIGTPSALLRASSDLVSGAADASALDGAQVDYRSKEYISMSGAYIDPSAVITGGSAIGKGAKVMAGAHLDGSIISEGAVISSGASVIKSFVSAGSIVPAGMELRDDYFANEGVRPLIAT</sequence>
<dbReference type="Gene3D" id="2.160.10.10">
    <property type="entry name" value="Hexapeptide repeat proteins"/>
    <property type="match status" value="1"/>
</dbReference>
<evidence type="ECO:0000259" key="1">
    <source>
        <dbReference type="Pfam" id="PF00483"/>
    </source>
</evidence>
<dbReference type="InterPro" id="IPR029044">
    <property type="entry name" value="Nucleotide-diphossugar_trans"/>
</dbReference>
<dbReference type="EMBL" id="CAEZWO010000179">
    <property type="protein sequence ID" value="CAB4673069.1"/>
    <property type="molecule type" value="Genomic_DNA"/>
</dbReference>
<dbReference type="PANTHER" id="PTHR22572">
    <property type="entry name" value="SUGAR-1-PHOSPHATE GUANYL TRANSFERASE"/>
    <property type="match status" value="1"/>
</dbReference>
<organism evidence="2">
    <name type="scientific">freshwater metagenome</name>
    <dbReference type="NCBI Taxonomy" id="449393"/>
    <lineage>
        <taxon>unclassified sequences</taxon>
        <taxon>metagenomes</taxon>
        <taxon>ecological metagenomes</taxon>
    </lineage>
</organism>
<feature type="domain" description="Nucleotidyl transferase" evidence="1">
    <location>
        <begin position="4"/>
        <end position="232"/>
    </location>
</feature>